<feature type="compositionally biased region" description="Basic residues" evidence="1">
    <location>
        <begin position="231"/>
        <end position="243"/>
    </location>
</feature>
<dbReference type="PANTHER" id="PTHR13384">
    <property type="entry name" value="G PATCH DOMAIN-CONTAINING PROTEIN 1"/>
    <property type="match status" value="1"/>
</dbReference>
<reference evidence="2" key="1">
    <citation type="submission" date="2015-06" db="UniProtKB">
        <authorList>
            <consortium name="EnsemblPlants"/>
        </authorList>
    </citation>
    <scope>IDENTIFICATION</scope>
</reference>
<proteinExistence type="predicted"/>
<dbReference type="GO" id="GO:0003723">
    <property type="term" value="F:RNA binding"/>
    <property type="evidence" value="ECO:0007669"/>
    <property type="project" value="TreeGrafter"/>
</dbReference>
<dbReference type="ExpressionAtlas" id="M8C521">
    <property type="expression patterns" value="baseline"/>
</dbReference>
<feature type="region of interest" description="Disordered" evidence="1">
    <location>
        <begin position="152"/>
        <end position="342"/>
    </location>
</feature>
<dbReference type="EnsemblPlants" id="EMT32410">
    <property type="protein sequence ID" value="EMT32410"/>
    <property type="gene ID" value="F775_29125"/>
</dbReference>
<evidence type="ECO:0000256" key="1">
    <source>
        <dbReference type="SAM" id="MobiDB-lite"/>
    </source>
</evidence>
<feature type="compositionally biased region" description="Basic residues" evidence="1">
    <location>
        <begin position="257"/>
        <end position="271"/>
    </location>
</feature>
<organism evidence="2">
    <name type="scientific">Aegilops tauschii</name>
    <name type="common">Tausch's goatgrass</name>
    <name type="synonym">Aegilops squarrosa</name>
    <dbReference type="NCBI Taxonomy" id="37682"/>
    <lineage>
        <taxon>Eukaryota</taxon>
        <taxon>Viridiplantae</taxon>
        <taxon>Streptophyta</taxon>
        <taxon>Embryophyta</taxon>
        <taxon>Tracheophyta</taxon>
        <taxon>Spermatophyta</taxon>
        <taxon>Magnoliopsida</taxon>
        <taxon>Liliopsida</taxon>
        <taxon>Poales</taxon>
        <taxon>Poaceae</taxon>
        <taxon>BOP clade</taxon>
        <taxon>Pooideae</taxon>
        <taxon>Triticodae</taxon>
        <taxon>Triticeae</taxon>
        <taxon>Triticinae</taxon>
        <taxon>Aegilops</taxon>
    </lineage>
</organism>
<protein>
    <submittedName>
        <fullName evidence="2">Uncharacterized protein</fullName>
    </submittedName>
</protein>
<dbReference type="AlphaFoldDB" id="M8C521"/>
<accession>M8C521</accession>
<feature type="compositionally biased region" description="Polar residues" evidence="1">
    <location>
        <begin position="156"/>
        <end position="167"/>
    </location>
</feature>
<dbReference type="GO" id="GO:0005634">
    <property type="term" value="C:nucleus"/>
    <property type="evidence" value="ECO:0007669"/>
    <property type="project" value="TreeGrafter"/>
</dbReference>
<evidence type="ECO:0000313" key="2">
    <source>
        <dbReference type="EnsemblPlants" id="EMT32410"/>
    </source>
</evidence>
<feature type="compositionally biased region" description="Basic residues" evidence="1">
    <location>
        <begin position="327"/>
        <end position="342"/>
    </location>
</feature>
<feature type="compositionally biased region" description="Basic residues" evidence="1">
    <location>
        <begin position="286"/>
        <end position="297"/>
    </location>
</feature>
<sequence>MPGTVGAEGGERRRGVVLVAARGAARRRWAGGRRGGICGSMVEAEGKGVGGALGEKTPTRREEGWWAIWSGEMTDPERIQAIFSDDSDDDMDEPLNNQQVDPVKTSEGANMALNRLVAEDFLESLGKELGLEVPPEKPAQPPNVLFRSEILPTADASVSRNGQTSTFREIKENEGSLGLMEAANGNGDDPSSNVEKLDFKYEHSADIGRSHSLHRQIRNGSPESDTSIERHRSRKRRSHHRNRSPTPDSGSSDERRSSKKRKSHSRHRAGRSRTPDGDLSSDSQRNKRKRREKRSHQTRMSDSDSSDHEYKEKYTSSSRRSSDKDRSRKHSKHRRHRRKDSA</sequence>
<dbReference type="PANTHER" id="PTHR13384:SF19">
    <property type="entry name" value="G PATCH DOMAIN-CONTAINING PROTEIN 1"/>
    <property type="match status" value="1"/>
</dbReference>
<feature type="compositionally biased region" description="Basic and acidic residues" evidence="1">
    <location>
        <begin position="299"/>
        <end position="326"/>
    </location>
</feature>
<feature type="compositionally biased region" description="Basic and acidic residues" evidence="1">
    <location>
        <begin position="195"/>
        <end position="209"/>
    </location>
</feature>
<feature type="region of interest" description="Disordered" evidence="1">
    <location>
        <begin position="85"/>
        <end position="107"/>
    </location>
</feature>
<name>M8C521_AEGTA</name>